<sequence length="398" mass="46531">MRDVNNPGLEQIVPDETRYEIDLILACSKGSLNENDRDTIAHILKNELNWDYFYRQAERHLLIPLIFHNLMNTAPEHVPEEILRQMNKVYLHSMTRSMIQTRQLLEVIQLFAEHEIPVIAYKGVALSQKIYRDIGLRISFDIDILVRQQDAILARDLLVLRGYHPLVSLTPEQDKKFVHLRCEHGLVHPHREMIDIHWQFIPWYYLHPFEETDIWSGLRGISLEGKEISTLSAEMLIIALCIHGAKHQWKELKQVCDIAGIIASEKDINWELILKIAREKRIERILFLGLRLGEVFMNAELPQTVSRVVRGDPGVQRLVSSSIDTMFRGEQSQVGDIQDVQYWLSVRESLWDKFRVVSLLVFTPNHDDWAYISLPWILSPLYYIIRPIRLAFEYGVKG</sequence>
<proteinExistence type="predicted"/>
<reference evidence="1" key="1">
    <citation type="journal article" date="2015" name="Proc. Natl. Acad. Sci. U.S.A.">
        <title>Networks of energetic and metabolic interactions define dynamics in microbial communities.</title>
        <authorList>
            <person name="Embree M."/>
            <person name="Liu J.K."/>
            <person name="Al-Bassam M.M."/>
            <person name="Zengler K."/>
        </authorList>
    </citation>
    <scope>NUCLEOTIDE SEQUENCE</scope>
</reference>
<dbReference type="InterPro" id="IPR039498">
    <property type="entry name" value="NTP_transf_5"/>
</dbReference>
<evidence type="ECO:0000313" key="1">
    <source>
        <dbReference type="EMBL" id="KUG05785.1"/>
    </source>
</evidence>
<gene>
    <name evidence="1" type="ORF">ASZ90_016764</name>
</gene>
<dbReference type="Gene3D" id="3.30.460.40">
    <property type="match status" value="1"/>
</dbReference>
<dbReference type="EMBL" id="LNQE01001766">
    <property type="protein sequence ID" value="KUG05785.1"/>
    <property type="molecule type" value="Genomic_DNA"/>
</dbReference>
<dbReference type="Pfam" id="PF14907">
    <property type="entry name" value="NTP_transf_5"/>
    <property type="match status" value="1"/>
</dbReference>
<name>A0A0W8EAY7_9ZZZZ</name>
<dbReference type="AlphaFoldDB" id="A0A0W8EAY7"/>
<organism evidence="1">
    <name type="scientific">hydrocarbon metagenome</name>
    <dbReference type="NCBI Taxonomy" id="938273"/>
    <lineage>
        <taxon>unclassified sequences</taxon>
        <taxon>metagenomes</taxon>
        <taxon>ecological metagenomes</taxon>
    </lineage>
</organism>
<accession>A0A0W8EAY7</accession>
<protein>
    <recommendedName>
        <fullName evidence="2">Nucleotidyltransferase family protein</fullName>
    </recommendedName>
</protein>
<comment type="caution">
    <text evidence="1">The sequence shown here is derived from an EMBL/GenBank/DDBJ whole genome shotgun (WGS) entry which is preliminary data.</text>
</comment>
<evidence type="ECO:0008006" key="2">
    <source>
        <dbReference type="Google" id="ProtNLM"/>
    </source>
</evidence>